<keyword evidence="9" id="KW-0378">Hydrolase</keyword>
<evidence type="ECO:0000256" key="9">
    <source>
        <dbReference type="ARBA" id="ARBA00022801"/>
    </source>
</evidence>
<evidence type="ECO:0000313" key="17">
    <source>
        <dbReference type="Proteomes" id="UP000472277"/>
    </source>
</evidence>
<dbReference type="Proteomes" id="UP000472277">
    <property type="component" value="Chromosome 31"/>
</dbReference>
<keyword evidence="17" id="KW-1185">Reference proteome</keyword>
<dbReference type="PANTHER" id="PTHR43028:SF4">
    <property type="entry name" value="INOSITOL MONOPHOSPHATASE 3"/>
    <property type="match status" value="1"/>
</dbReference>
<dbReference type="InterPro" id="IPR020550">
    <property type="entry name" value="Inositol_monophosphatase_CS"/>
</dbReference>
<organism evidence="16 17">
    <name type="scientific">Salmo trutta</name>
    <name type="common">Brown trout</name>
    <dbReference type="NCBI Taxonomy" id="8032"/>
    <lineage>
        <taxon>Eukaryota</taxon>
        <taxon>Metazoa</taxon>
        <taxon>Chordata</taxon>
        <taxon>Craniata</taxon>
        <taxon>Vertebrata</taxon>
        <taxon>Euteleostomi</taxon>
        <taxon>Actinopterygii</taxon>
        <taxon>Neopterygii</taxon>
        <taxon>Teleostei</taxon>
        <taxon>Protacanthopterygii</taxon>
        <taxon>Salmoniformes</taxon>
        <taxon>Salmonidae</taxon>
        <taxon>Salmoninae</taxon>
        <taxon>Salmo</taxon>
    </lineage>
</organism>
<dbReference type="GO" id="GO:0005737">
    <property type="term" value="C:cytoplasm"/>
    <property type="evidence" value="ECO:0007669"/>
    <property type="project" value="UniProtKB-ARBA"/>
</dbReference>
<dbReference type="AlphaFoldDB" id="A0A674EBW0"/>
<dbReference type="Gene3D" id="3.30.540.10">
    <property type="entry name" value="Fructose-1,6-Bisphosphatase, subunit A, domain 1"/>
    <property type="match status" value="1"/>
</dbReference>
<gene>
    <name evidence="16" type="primary">BPNT2</name>
</gene>
<dbReference type="PROSITE" id="PS00630">
    <property type="entry name" value="IMP_2"/>
    <property type="match status" value="1"/>
</dbReference>
<evidence type="ECO:0000256" key="5">
    <source>
        <dbReference type="ARBA" id="ARBA00009759"/>
    </source>
</evidence>
<evidence type="ECO:0000256" key="12">
    <source>
        <dbReference type="ARBA" id="ARBA00023136"/>
    </source>
</evidence>
<comment type="catalytic activity">
    <reaction evidence="1">
        <text>a myo-inositol phosphate + H2O = myo-inositol + phosphate</text>
        <dbReference type="Rhea" id="RHEA:24056"/>
        <dbReference type="ChEBI" id="CHEBI:15377"/>
        <dbReference type="ChEBI" id="CHEBI:17268"/>
        <dbReference type="ChEBI" id="CHEBI:43474"/>
        <dbReference type="ChEBI" id="CHEBI:84139"/>
        <dbReference type="EC" id="3.1.3.25"/>
    </reaction>
</comment>
<evidence type="ECO:0000256" key="13">
    <source>
        <dbReference type="ARBA" id="ARBA00042119"/>
    </source>
</evidence>
<feature type="binding site" evidence="15">
    <location>
        <position position="85"/>
    </location>
    <ligand>
        <name>Mg(2+)</name>
        <dbReference type="ChEBI" id="CHEBI:18420"/>
        <label>1</label>
        <note>catalytic</note>
    </ligand>
</feature>
<evidence type="ECO:0000313" key="16">
    <source>
        <dbReference type="Ensembl" id="ENSSTUP00000105526.1"/>
    </source>
</evidence>
<dbReference type="Gene3D" id="3.40.190.80">
    <property type="match status" value="1"/>
</dbReference>
<evidence type="ECO:0000256" key="3">
    <source>
        <dbReference type="ARBA" id="ARBA00004167"/>
    </source>
</evidence>
<dbReference type="GO" id="GO:0046854">
    <property type="term" value="P:phosphatidylinositol phosphate biosynthetic process"/>
    <property type="evidence" value="ECO:0007669"/>
    <property type="project" value="InterPro"/>
</dbReference>
<dbReference type="OMA" id="EHLSICT"/>
<feature type="binding site" evidence="15">
    <location>
        <position position="235"/>
    </location>
    <ligand>
        <name>Mg(2+)</name>
        <dbReference type="ChEBI" id="CHEBI:18420"/>
        <label>1</label>
        <note>catalytic</note>
    </ligand>
</feature>
<dbReference type="GeneTree" id="ENSGT00940000160216"/>
<evidence type="ECO:0000256" key="15">
    <source>
        <dbReference type="PIRSR" id="PIRSR600760-2"/>
    </source>
</evidence>
<keyword evidence="12" id="KW-0472">Membrane</keyword>
<feature type="binding site" evidence="15">
    <location>
        <position position="114"/>
    </location>
    <ligand>
        <name>Mg(2+)</name>
        <dbReference type="ChEBI" id="CHEBI:18420"/>
        <label>1</label>
        <note>catalytic</note>
    </ligand>
</feature>
<evidence type="ECO:0000256" key="11">
    <source>
        <dbReference type="ARBA" id="ARBA00022989"/>
    </source>
</evidence>
<dbReference type="Ensembl" id="ENSSTUT00000113138.1">
    <property type="protein sequence ID" value="ENSSTUP00000105526.1"/>
    <property type="gene ID" value="ENSSTUG00000047058.1"/>
</dbReference>
<evidence type="ECO:0000256" key="8">
    <source>
        <dbReference type="ARBA" id="ARBA00022723"/>
    </source>
</evidence>
<dbReference type="GO" id="GO:0046872">
    <property type="term" value="F:metal ion binding"/>
    <property type="evidence" value="ECO:0007669"/>
    <property type="project" value="UniProtKB-KW"/>
</dbReference>
<keyword evidence="7" id="KW-0812">Transmembrane</keyword>
<keyword evidence="11" id="KW-1133">Transmembrane helix</keyword>
<comment type="pathway">
    <text evidence="4">Polyol metabolism; myo-inositol biosynthesis; myo-inositol from D-glucose 6-phosphate: step 2/2.</text>
</comment>
<feature type="binding site" evidence="15">
    <location>
        <position position="112"/>
    </location>
    <ligand>
        <name>Mg(2+)</name>
        <dbReference type="ChEBI" id="CHEBI:18420"/>
        <label>1</label>
        <note>catalytic</note>
    </ligand>
</feature>
<evidence type="ECO:0000256" key="6">
    <source>
        <dbReference type="ARBA" id="ARBA00013106"/>
    </source>
</evidence>
<comment type="cofactor">
    <cofactor evidence="2 15">
        <name>Mg(2+)</name>
        <dbReference type="ChEBI" id="CHEBI:18420"/>
    </cofactor>
</comment>
<sequence>MAPMRILISSRIAAFTSKRTVDLRDLLALSVEAAVPGGREVKTKREAHSGGLELSQKDGLPYQEHLSICTGKELMCSVPLQVNSEEHDETANELGVWNRDIPADILITVWIDPLDATQEYTENLLKYVTTTVCVAVDGKPVIGVIHKPFTGYTAWALVGDGSNVKPRTSYNMNSPKVIVSRSHAGKVKGFIEAFGNTSHPPSRGRYKVLALLDPSDEDIEKADMYVHVTFIKKWDICAGNALLTALGGHMTTLKGEEIDYSGVAGNNGGLLASVKVDHQALVAKLPAWDSADKH</sequence>
<dbReference type="GO" id="GO:0008254">
    <property type="term" value="F:3'-nucleotidase activity"/>
    <property type="evidence" value="ECO:0007669"/>
    <property type="project" value="TreeGrafter"/>
</dbReference>
<evidence type="ECO:0000256" key="14">
    <source>
        <dbReference type="ARBA" id="ARBA00042949"/>
    </source>
</evidence>
<reference evidence="16" key="2">
    <citation type="submission" date="2025-09" db="UniProtKB">
        <authorList>
            <consortium name="Ensembl"/>
        </authorList>
    </citation>
    <scope>IDENTIFICATION</scope>
</reference>
<dbReference type="PANTHER" id="PTHR43028">
    <property type="entry name" value="3'(2'),5'-BISPHOSPHATE NUCLEOTIDASE 1"/>
    <property type="match status" value="1"/>
</dbReference>
<dbReference type="InParanoid" id="A0A674EBW0"/>
<evidence type="ECO:0000256" key="1">
    <source>
        <dbReference type="ARBA" id="ARBA00001033"/>
    </source>
</evidence>
<dbReference type="GO" id="GO:0012505">
    <property type="term" value="C:endomembrane system"/>
    <property type="evidence" value="ECO:0007669"/>
    <property type="project" value="TreeGrafter"/>
</dbReference>
<dbReference type="GO" id="GO:0052834">
    <property type="term" value="F:inositol monophosphate phosphatase activity"/>
    <property type="evidence" value="ECO:0007669"/>
    <property type="project" value="UniProtKB-EC"/>
</dbReference>
<evidence type="ECO:0000256" key="7">
    <source>
        <dbReference type="ARBA" id="ARBA00022692"/>
    </source>
</evidence>
<dbReference type="FunFam" id="3.30.540.10:FF:000012">
    <property type="entry name" value="Blast:Putative inositol monophosphatase 3"/>
    <property type="match status" value="1"/>
</dbReference>
<protein>
    <recommendedName>
        <fullName evidence="6">inositol-phosphate phosphatase</fullName>
        <ecNumber evidence="6">3.1.3.25</ecNumber>
    </recommendedName>
    <alternativeName>
        <fullName evidence="14">Inositol-1(or 4)-monophosphatase 3</fullName>
    </alternativeName>
    <alternativeName>
        <fullName evidence="13">Myo-inositol monophosphatase A3</fullName>
    </alternativeName>
</protein>
<evidence type="ECO:0000256" key="10">
    <source>
        <dbReference type="ARBA" id="ARBA00022842"/>
    </source>
</evidence>
<evidence type="ECO:0000256" key="2">
    <source>
        <dbReference type="ARBA" id="ARBA00001946"/>
    </source>
</evidence>
<dbReference type="InterPro" id="IPR000760">
    <property type="entry name" value="Inositol_monophosphatase-like"/>
</dbReference>
<dbReference type="InterPro" id="IPR050725">
    <property type="entry name" value="CysQ/Inositol_MonoPase"/>
</dbReference>
<dbReference type="EC" id="3.1.3.25" evidence="6"/>
<evidence type="ECO:0000256" key="4">
    <source>
        <dbReference type="ARBA" id="ARBA00005152"/>
    </source>
</evidence>
<dbReference type="SUPFAM" id="SSF56655">
    <property type="entry name" value="Carbohydrate phosphatase"/>
    <property type="match status" value="1"/>
</dbReference>
<reference evidence="16" key="1">
    <citation type="submission" date="2025-08" db="UniProtKB">
        <authorList>
            <consortium name="Ensembl"/>
        </authorList>
    </citation>
    <scope>IDENTIFICATION</scope>
</reference>
<keyword evidence="8 15" id="KW-0479">Metal-binding</keyword>
<comment type="similarity">
    <text evidence="5">Belongs to the inositol monophosphatase superfamily.</text>
</comment>
<comment type="subcellular location">
    <subcellularLocation>
        <location evidence="3">Membrane</location>
        <topology evidence="3">Single-pass membrane protein</topology>
    </subcellularLocation>
</comment>
<proteinExistence type="inferred from homology"/>
<name>A0A674EBW0_SALTR</name>
<keyword evidence="10 15" id="KW-0460">Magnesium</keyword>
<feature type="binding site" evidence="15">
    <location>
        <position position="115"/>
    </location>
    <ligand>
        <name>Mg(2+)</name>
        <dbReference type="ChEBI" id="CHEBI:18420"/>
        <label>1</label>
        <note>catalytic</note>
    </ligand>
</feature>
<dbReference type="Pfam" id="PF00459">
    <property type="entry name" value="Inositol_P"/>
    <property type="match status" value="1"/>
</dbReference>
<accession>A0A674EBW0</accession>
<dbReference type="GO" id="GO:0016020">
    <property type="term" value="C:membrane"/>
    <property type="evidence" value="ECO:0007669"/>
    <property type="project" value="UniProtKB-SubCell"/>
</dbReference>